<reference evidence="3 4" key="2">
    <citation type="journal article" date="2008" name="Science">
        <title>Environmental genomics reveals a single-species ecosystem deep within Earth.</title>
        <authorList>
            <person name="Chivian D."/>
            <person name="Brodie E.L."/>
            <person name="Alm E.J."/>
            <person name="Culley D.E."/>
            <person name="Dehal P.S."/>
            <person name="Desantis T.Z."/>
            <person name="Gihring T.M."/>
            <person name="Lapidus A."/>
            <person name="Lin L.H."/>
            <person name="Lowry S.R."/>
            <person name="Moser D.P."/>
            <person name="Richardson P.M."/>
            <person name="Southam G."/>
            <person name="Wanger G."/>
            <person name="Pratt L.M."/>
            <person name="Andersen G.L."/>
            <person name="Hazen T.C."/>
            <person name="Brockman F.J."/>
            <person name="Arkin A.P."/>
            <person name="Onstott T.C."/>
        </authorList>
    </citation>
    <scope>NUCLEOTIDE SEQUENCE [LARGE SCALE GENOMIC DNA]</scope>
    <source>
        <strain evidence="3 4">MP104C</strain>
    </source>
</reference>
<keyword evidence="4" id="KW-1185">Reference proteome</keyword>
<proteinExistence type="predicted"/>
<dbReference type="CDD" id="cd00093">
    <property type="entry name" value="HTH_XRE"/>
    <property type="match status" value="1"/>
</dbReference>
<evidence type="ECO:0000259" key="2">
    <source>
        <dbReference type="PROSITE" id="PS50943"/>
    </source>
</evidence>
<dbReference type="PANTHER" id="PTHR46558">
    <property type="entry name" value="TRACRIPTIONAL REGULATORY PROTEIN-RELATED-RELATED"/>
    <property type="match status" value="1"/>
</dbReference>
<dbReference type="STRING" id="477974.Daud_2104"/>
<dbReference type="SMART" id="SM00530">
    <property type="entry name" value="HTH_XRE"/>
    <property type="match status" value="1"/>
</dbReference>
<dbReference type="Pfam" id="PF01381">
    <property type="entry name" value="HTH_3"/>
    <property type="match status" value="1"/>
</dbReference>
<accession>B1I6G7</accession>
<evidence type="ECO:0000313" key="4">
    <source>
        <dbReference type="Proteomes" id="UP000008544"/>
    </source>
</evidence>
<name>B1I6G7_DESAP</name>
<protein>
    <submittedName>
        <fullName evidence="3">Helix-turn-helix domain protein</fullName>
    </submittedName>
</protein>
<dbReference type="SUPFAM" id="SSF47413">
    <property type="entry name" value="lambda repressor-like DNA-binding domains"/>
    <property type="match status" value="1"/>
</dbReference>
<feature type="domain" description="HTH cro/C1-type" evidence="2">
    <location>
        <begin position="6"/>
        <end position="60"/>
    </location>
</feature>
<reference evidence="4" key="1">
    <citation type="submission" date="2007-10" db="EMBL/GenBank/DDBJ databases">
        <title>Complete sequence of chromosome of Desulforudis audaxviator MP104C.</title>
        <authorList>
            <person name="Copeland A."/>
            <person name="Lucas S."/>
            <person name="Lapidus A."/>
            <person name="Barry K."/>
            <person name="Glavina del Rio T."/>
            <person name="Dalin E."/>
            <person name="Tice H."/>
            <person name="Bruce D."/>
            <person name="Pitluck S."/>
            <person name="Lowry S.R."/>
            <person name="Larimer F."/>
            <person name="Land M.L."/>
            <person name="Hauser L."/>
            <person name="Kyrpides N."/>
            <person name="Ivanova N.N."/>
            <person name="Richardson P."/>
        </authorList>
    </citation>
    <scope>NUCLEOTIDE SEQUENCE [LARGE SCALE GENOMIC DNA]</scope>
    <source>
        <strain evidence="4">MP104C</strain>
    </source>
</reference>
<dbReference type="PANTHER" id="PTHR46558:SF4">
    <property type="entry name" value="DNA-BIDING PHAGE PROTEIN"/>
    <property type="match status" value="1"/>
</dbReference>
<dbReference type="HOGENOM" id="CLU_066192_4_2_9"/>
<dbReference type="RefSeq" id="WP_012303168.1">
    <property type="nucleotide sequence ID" value="NC_010424.1"/>
</dbReference>
<dbReference type="OrthoDB" id="1766270at2"/>
<dbReference type="KEGG" id="dau:Daud_2104"/>
<dbReference type="eggNOG" id="COG1396">
    <property type="taxonomic scope" value="Bacteria"/>
</dbReference>
<dbReference type="InterPro" id="IPR001387">
    <property type="entry name" value="Cro/C1-type_HTH"/>
</dbReference>
<evidence type="ECO:0000313" key="3">
    <source>
        <dbReference type="EMBL" id="ACA60593.1"/>
    </source>
</evidence>
<evidence type="ECO:0000256" key="1">
    <source>
        <dbReference type="ARBA" id="ARBA00023125"/>
    </source>
</evidence>
<gene>
    <name evidence="3" type="ordered locus">Daud_2104</name>
</gene>
<organism evidence="3 4">
    <name type="scientific">Desulforudis audaxviator (strain MP104C)</name>
    <dbReference type="NCBI Taxonomy" id="477974"/>
    <lineage>
        <taxon>Bacteria</taxon>
        <taxon>Bacillati</taxon>
        <taxon>Bacillota</taxon>
        <taxon>Clostridia</taxon>
        <taxon>Thermoanaerobacterales</taxon>
        <taxon>Candidatus Desulforudaceae</taxon>
        <taxon>Candidatus Desulforudis</taxon>
    </lineage>
</organism>
<dbReference type="EMBL" id="CP000860">
    <property type="protein sequence ID" value="ACA60593.1"/>
    <property type="molecule type" value="Genomic_DNA"/>
</dbReference>
<dbReference type="Proteomes" id="UP000008544">
    <property type="component" value="Chromosome"/>
</dbReference>
<dbReference type="PROSITE" id="PS50943">
    <property type="entry name" value="HTH_CROC1"/>
    <property type="match status" value="1"/>
</dbReference>
<dbReference type="Gene3D" id="1.10.260.40">
    <property type="entry name" value="lambda repressor-like DNA-binding domains"/>
    <property type="match status" value="1"/>
</dbReference>
<dbReference type="AlphaFoldDB" id="B1I6G7"/>
<sequence length="95" mass="11137">MLEDRLRKAREARGWTQSQLAAKLNVSDATISRYEKGLRYPDIETLKRLALVLETSVDYLVGEKPDDPDEKLPPEARRCLEEFRSFLRHKYLSKD</sequence>
<keyword evidence="1" id="KW-0238">DNA-binding</keyword>
<dbReference type="InterPro" id="IPR010982">
    <property type="entry name" value="Lambda_DNA-bd_dom_sf"/>
</dbReference>
<dbReference type="GO" id="GO:0003677">
    <property type="term" value="F:DNA binding"/>
    <property type="evidence" value="ECO:0007669"/>
    <property type="project" value="UniProtKB-KW"/>
</dbReference>